<dbReference type="STRING" id="913774.A0A0C3GVZ9"/>
<dbReference type="GO" id="GO:0016491">
    <property type="term" value="F:oxidoreductase activity"/>
    <property type="evidence" value="ECO:0007669"/>
    <property type="project" value="UniProtKB-KW"/>
</dbReference>
<evidence type="ECO:0000313" key="6">
    <source>
        <dbReference type="Proteomes" id="UP000054321"/>
    </source>
</evidence>
<accession>A0A0C3GVZ9</accession>
<dbReference type="GO" id="GO:0009688">
    <property type="term" value="P:abscisic acid biosynthetic process"/>
    <property type="evidence" value="ECO:0007669"/>
    <property type="project" value="UniProtKB-ARBA"/>
</dbReference>
<keyword evidence="6" id="KW-1185">Reference proteome</keyword>
<sequence>MSSTITPSLAVADLFAVNGLVAVVTGGATGIGLMIVKALEENGAKVYIVGRRLEVLEKVAKEEAHGNIIPLQGDASSKADLERIVAHITKETGYINLLVANAGIPGPTPIKVSPSRTLADIQKDLWDTDPAAFDQTFSVHVRGVYFSFAAFLPLLSAGNEKGNVAQSSQMVITSSIGAFGRVPMAHFAYSASKAGVTHMAKQLSTAFTKYKIRFNVIAPGLYPSEMTAEIVKATDHLTPEEYATRVSPLGRPGNAEDVAGCILWLASKAGAWLSGNVVVTDGGKLGLVPSSY</sequence>
<keyword evidence="4" id="KW-1133">Transmembrane helix</keyword>
<dbReference type="CDD" id="cd05233">
    <property type="entry name" value="SDR_c"/>
    <property type="match status" value="1"/>
</dbReference>
<dbReference type="Proteomes" id="UP000054321">
    <property type="component" value="Unassembled WGS sequence"/>
</dbReference>
<dbReference type="InterPro" id="IPR002347">
    <property type="entry name" value="SDR_fam"/>
</dbReference>
<keyword evidence="2" id="KW-0521">NADP</keyword>
<gene>
    <name evidence="5" type="ORF">OIDMADRAFT_136009</name>
</gene>
<dbReference type="Pfam" id="PF13561">
    <property type="entry name" value="adh_short_C2"/>
    <property type="match status" value="1"/>
</dbReference>
<dbReference type="PANTHER" id="PTHR43618:SF18">
    <property type="entry name" value="SHORT CHAIN DEHYDROGENASE_REDUCTASE FAMILY (AFU_ORTHOLOGUE AFUA_5G12480)"/>
    <property type="match status" value="1"/>
</dbReference>
<keyword evidence="4" id="KW-0812">Transmembrane</keyword>
<reference evidence="5 6" key="1">
    <citation type="submission" date="2014-04" db="EMBL/GenBank/DDBJ databases">
        <authorList>
            <consortium name="DOE Joint Genome Institute"/>
            <person name="Kuo A."/>
            <person name="Martino E."/>
            <person name="Perotto S."/>
            <person name="Kohler A."/>
            <person name="Nagy L.G."/>
            <person name="Floudas D."/>
            <person name="Copeland A."/>
            <person name="Barry K.W."/>
            <person name="Cichocki N."/>
            <person name="Veneault-Fourrey C."/>
            <person name="LaButti K."/>
            <person name="Lindquist E.A."/>
            <person name="Lipzen A."/>
            <person name="Lundell T."/>
            <person name="Morin E."/>
            <person name="Murat C."/>
            <person name="Sun H."/>
            <person name="Tunlid A."/>
            <person name="Henrissat B."/>
            <person name="Grigoriev I.V."/>
            <person name="Hibbett D.S."/>
            <person name="Martin F."/>
            <person name="Nordberg H.P."/>
            <person name="Cantor M.N."/>
            <person name="Hua S.X."/>
        </authorList>
    </citation>
    <scope>NUCLEOTIDE SEQUENCE [LARGE SCALE GENOMIC DNA]</scope>
    <source>
        <strain evidence="5 6">Zn</strain>
    </source>
</reference>
<dbReference type="OrthoDB" id="2898618at2759"/>
<name>A0A0C3GVZ9_OIDMZ</name>
<dbReference type="PROSITE" id="PS00061">
    <property type="entry name" value="ADH_SHORT"/>
    <property type="match status" value="1"/>
</dbReference>
<dbReference type="SUPFAM" id="SSF51735">
    <property type="entry name" value="NAD(P)-binding Rossmann-fold domains"/>
    <property type="match status" value="1"/>
</dbReference>
<evidence type="ECO:0000256" key="1">
    <source>
        <dbReference type="ARBA" id="ARBA00006484"/>
    </source>
</evidence>
<dbReference type="InterPro" id="IPR052178">
    <property type="entry name" value="Sec_Metab_Biosynth_SDR"/>
</dbReference>
<dbReference type="AlphaFoldDB" id="A0A0C3GVZ9"/>
<evidence type="ECO:0000256" key="2">
    <source>
        <dbReference type="ARBA" id="ARBA00022857"/>
    </source>
</evidence>
<evidence type="ECO:0000313" key="5">
    <source>
        <dbReference type="EMBL" id="KIM94491.1"/>
    </source>
</evidence>
<reference evidence="6" key="2">
    <citation type="submission" date="2015-01" db="EMBL/GenBank/DDBJ databases">
        <title>Evolutionary Origins and Diversification of the Mycorrhizal Mutualists.</title>
        <authorList>
            <consortium name="DOE Joint Genome Institute"/>
            <consortium name="Mycorrhizal Genomics Consortium"/>
            <person name="Kohler A."/>
            <person name="Kuo A."/>
            <person name="Nagy L.G."/>
            <person name="Floudas D."/>
            <person name="Copeland A."/>
            <person name="Barry K.W."/>
            <person name="Cichocki N."/>
            <person name="Veneault-Fourrey C."/>
            <person name="LaButti K."/>
            <person name="Lindquist E.A."/>
            <person name="Lipzen A."/>
            <person name="Lundell T."/>
            <person name="Morin E."/>
            <person name="Murat C."/>
            <person name="Riley R."/>
            <person name="Ohm R."/>
            <person name="Sun H."/>
            <person name="Tunlid A."/>
            <person name="Henrissat B."/>
            <person name="Grigoriev I.V."/>
            <person name="Hibbett D.S."/>
            <person name="Martin F."/>
        </authorList>
    </citation>
    <scope>NUCLEOTIDE SEQUENCE [LARGE SCALE GENOMIC DNA]</scope>
    <source>
        <strain evidence="6">Zn</strain>
    </source>
</reference>
<evidence type="ECO:0000256" key="3">
    <source>
        <dbReference type="ARBA" id="ARBA00023002"/>
    </source>
</evidence>
<dbReference type="FunFam" id="3.40.50.720:FF:000084">
    <property type="entry name" value="Short-chain dehydrogenase reductase"/>
    <property type="match status" value="1"/>
</dbReference>
<dbReference type="HOGENOM" id="CLU_010194_12_1_1"/>
<evidence type="ECO:0008006" key="7">
    <source>
        <dbReference type="Google" id="ProtNLM"/>
    </source>
</evidence>
<dbReference type="PANTHER" id="PTHR43618">
    <property type="entry name" value="7-ALPHA-HYDROXYSTEROID DEHYDROGENASE"/>
    <property type="match status" value="1"/>
</dbReference>
<keyword evidence="3" id="KW-0560">Oxidoreductase</keyword>
<comment type="similarity">
    <text evidence="1">Belongs to the short-chain dehydrogenases/reductases (SDR) family.</text>
</comment>
<keyword evidence="4" id="KW-0472">Membrane</keyword>
<evidence type="ECO:0000256" key="4">
    <source>
        <dbReference type="SAM" id="Phobius"/>
    </source>
</evidence>
<dbReference type="InterPro" id="IPR036291">
    <property type="entry name" value="NAD(P)-bd_dom_sf"/>
</dbReference>
<protein>
    <recommendedName>
        <fullName evidence="7">Ketoreductase (KR) domain-containing protein</fullName>
    </recommendedName>
</protein>
<proteinExistence type="inferred from homology"/>
<organism evidence="5 6">
    <name type="scientific">Oidiodendron maius (strain Zn)</name>
    <dbReference type="NCBI Taxonomy" id="913774"/>
    <lineage>
        <taxon>Eukaryota</taxon>
        <taxon>Fungi</taxon>
        <taxon>Dikarya</taxon>
        <taxon>Ascomycota</taxon>
        <taxon>Pezizomycotina</taxon>
        <taxon>Leotiomycetes</taxon>
        <taxon>Leotiomycetes incertae sedis</taxon>
        <taxon>Myxotrichaceae</taxon>
        <taxon>Oidiodendron</taxon>
    </lineage>
</organism>
<dbReference type="EMBL" id="KN832890">
    <property type="protein sequence ID" value="KIM94491.1"/>
    <property type="molecule type" value="Genomic_DNA"/>
</dbReference>
<dbReference type="Gene3D" id="3.40.50.720">
    <property type="entry name" value="NAD(P)-binding Rossmann-like Domain"/>
    <property type="match status" value="1"/>
</dbReference>
<dbReference type="InParanoid" id="A0A0C3GVZ9"/>
<dbReference type="InterPro" id="IPR020904">
    <property type="entry name" value="Sc_DH/Rdtase_CS"/>
</dbReference>
<feature type="transmembrane region" description="Helical" evidence="4">
    <location>
        <begin position="15"/>
        <end position="36"/>
    </location>
</feature>
<dbReference type="PRINTS" id="PR00081">
    <property type="entry name" value="GDHRDH"/>
</dbReference>